<dbReference type="SUPFAM" id="SSF88697">
    <property type="entry name" value="PUA domain-like"/>
    <property type="match status" value="1"/>
</dbReference>
<dbReference type="Proteomes" id="UP000239047">
    <property type="component" value="Unassembled WGS sequence"/>
</dbReference>
<dbReference type="SMART" id="SM01022">
    <property type="entry name" value="ASCH"/>
    <property type="match status" value="1"/>
</dbReference>
<gene>
    <name evidence="2" type="ORF">C4B60_00480</name>
</gene>
<evidence type="ECO:0000259" key="1">
    <source>
        <dbReference type="SMART" id="SM01022"/>
    </source>
</evidence>
<name>A0A2S5GFT0_9BACL</name>
<proteinExistence type="predicted"/>
<organism evidence="2 3">
    <name type="scientific">Jeotgalibacillus proteolyticus</name>
    <dbReference type="NCBI Taxonomy" id="2082395"/>
    <lineage>
        <taxon>Bacteria</taxon>
        <taxon>Bacillati</taxon>
        <taxon>Bacillota</taxon>
        <taxon>Bacilli</taxon>
        <taxon>Bacillales</taxon>
        <taxon>Caryophanaceae</taxon>
        <taxon>Jeotgalibacillus</taxon>
    </lineage>
</organism>
<protein>
    <recommendedName>
        <fullName evidence="1">ASCH domain-containing protein</fullName>
    </recommendedName>
</protein>
<comment type="caution">
    <text evidence="2">The sequence shown here is derived from an EMBL/GenBank/DDBJ whole genome shotgun (WGS) entry which is preliminary data.</text>
</comment>
<evidence type="ECO:0000313" key="3">
    <source>
        <dbReference type="Proteomes" id="UP000239047"/>
    </source>
</evidence>
<dbReference type="RefSeq" id="WP_104055634.1">
    <property type="nucleotide sequence ID" value="NZ_PREZ01000001.1"/>
</dbReference>
<dbReference type="InterPro" id="IPR015947">
    <property type="entry name" value="PUA-like_sf"/>
</dbReference>
<dbReference type="PIRSF" id="PIRSF016134">
    <property type="entry name" value="UCP016134"/>
    <property type="match status" value="1"/>
</dbReference>
<evidence type="ECO:0000313" key="2">
    <source>
        <dbReference type="EMBL" id="PPA71890.1"/>
    </source>
</evidence>
<feature type="domain" description="ASCH" evidence="1">
    <location>
        <begin position="5"/>
        <end position="113"/>
    </location>
</feature>
<dbReference type="InterPro" id="IPR016645">
    <property type="entry name" value="UCP016134"/>
</dbReference>
<dbReference type="AlphaFoldDB" id="A0A2S5GFT0"/>
<reference evidence="2 3" key="1">
    <citation type="submission" date="2018-02" db="EMBL/GenBank/DDBJ databases">
        <title>Jeotgalibacillus proteolyticum sp. nov. a protease producing bacterium isolated from ocean sediments of Laizhou Bay.</title>
        <authorList>
            <person name="Li Y."/>
        </authorList>
    </citation>
    <scope>NUCLEOTIDE SEQUENCE [LARGE SCALE GENOMIC DNA]</scope>
    <source>
        <strain evidence="2 3">22-7</strain>
    </source>
</reference>
<dbReference type="OrthoDB" id="9790388at2"/>
<dbReference type="Gene3D" id="2.30.130.30">
    <property type="entry name" value="Hypothetical protein"/>
    <property type="match status" value="1"/>
</dbReference>
<sequence length="113" mass="13283">MEHVMGLFEEPFDSMKNGRKKVEVRLFDEKRRKIKIGDTIYFIKVPEQKTSLTRVVTGIKKYATFRELYEEIPASLMDAADRTIDQMMERTYKIYSPKQEKKMGVVAITLKAK</sequence>
<keyword evidence="3" id="KW-1185">Reference proteome</keyword>
<dbReference type="Pfam" id="PF04266">
    <property type="entry name" value="ASCH"/>
    <property type="match status" value="1"/>
</dbReference>
<accession>A0A2S5GFT0</accession>
<dbReference type="EMBL" id="PREZ01000001">
    <property type="protein sequence ID" value="PPA71890.1"/>
    <property type="molecule type" value="Genomic_DNA"/>
</dbReference>
<dbReference type="InterPro" id="IPR007374">
    <property type="entry name" value="ASCH_domain"/>
</dbReference>
<dbReference type="CDD" id="cd06555">
    <property type="entry name" value="ASCH_PF0470_like"/>
    <property type="match status" value="1"/>
</dbReference>